<accession>A0A7T1T416</accession>
<feature type="region of interest" description="Disordered" evidence="1">
    <location>
        <begin position="58"/>
        <end position="84"/>
    </location>
</feature>
<evidence type="ECO:0000256" key="1">
    <source>
        <dbReference type="SAM" id="MobiDB-lite"/>
    </source>
</evidence>
<dbReference type="AlphaFoldDB" id="A0A7T1T416"/>
<evidence type="ECO:0000313" key="2">
    <source>
        <dbReference type="EMBL" id="QPP05974.1"/>
    </source>
</evidence>
<gene>
    <name evidence="2" type="ORF">G4Z16_05680</name>
</gene>
<reference evidence="3" key="1">
    <citation type="submission" date="2020-02" db="EMBL/GenBank/DDBJ databases">
        <title>Streptomyces sp. ASO4wet.</title>
        <authorList>
            <person name="Risdian C."/>
            <person name="Landwehr W."/>
            <person name="Schupp P."/>
            <person name="Wink J."/>
        </authorList>
    </citation>
    <scope>NUCLEOTIDE SEQUENCE [LARGE SCALE GENOMIC DNA]</scope>
    <source>
        <strain evidence="3">ASO4wet</strain>
    </source>
</reference>
<dbReference type="KEGG" id="sbat:G4Z16_05680"/>
<protein>
    <recommendedName>
        <fullName evidence="4">Insertion element protein</fullName>
    </recommendedName>
</protein>
<evidence type="ECO:0008006" key="4">
    <source>
        <dbReference type="Google" id="ProtNLM"/>
    </source>
</evidence>
<dbReference type="RefSeq" id="WP_197349496.1">
    <property type="nucleotide sequence ID" value="NZ_CP048882.1"/>
</dbReference>
<sequence length="84" mass="8641">MSERAAPFYCPYCGDEDLRPSEETGEAAGAGKGAAWECTACNRAFKLAFLGLLARGLQRGGAGPDGTGGEGSQEGSSQEGRRTP</sequence>
<dbReference type="EMBL" id="CP048882">
    <property type="protein sequence ID" value="QPP05974.1"/>
    <property type="molecule type" value="Genomic_DNA"/>
</dbReference>
<name>A0A7T1T416_9ACTN</name>
<dbReference type="Proteomes" id="UP000595046">
    <property type="component" value="Chromosome"/>
</dbReference>
<keyword evidence="3" id="KW-1185">Reference proteome</keyword>
<organism evidence="2 3">
    <name type="scientific">Streptomyces bathyalis</name>
    <dbReference type="NCBI Taxonomy" id="2710756"/>
    <lineage>
        <taxon>Bacteria</taxon>
        <taxon>Bacillati</taxon>
        <taxon>Actinomycetota</taxon>
        <taxon>Actinomycetes</taxon>
        <taxon>Kitasatosporales</taxon>
        <taxon>Streptomycetaceae</taxon>
        <taxon>Streptomyces</taxon>
    </lineage>
</organism>
<feature type="compositionally biased region" description="Gly residues" evidence="1">
    <location>
        <begin position="58"/>
        <end position="72"/>
    </location>
</feature>
<evidence type="ECO:0000313" key="3">
    <source>
        <dbReference type="Proteomes" id="UP000595046"/>
    </source>
</evidence>
<proteinExistence type="predicted"/>